<protein>
    <submittedName>
        <fullName evidence="1">Uncharacterized protein</fullName>
    </submittedName>
</protein>
<evidence type="ECO:0000313" key="1">
    <source>
        <dbReference type="EMBL" id="WOB09258.1"/>
    </source>
</evidence>
<proteinExistence type="predicted"/>
<dbReference type="Proteomes" id="UP001303946">
    <property type="component" value="Chromosome"/>
</dbReference>
<accession>A0ABZ0CWA7</accession>
<keyword evidence="2" id="KW-1185">Reference proteome</keyword>
<dbReference type="RefSeq" id="WP_316702214.1">
    <property type="nucleotide sequence ID" value="NZ_CP136336.1"/>
</dbReference>
<reference evidence="1 2" key="1">
    <citation type="submission" date="2023-10" db="EMBL/GenBank/DDBJ databases">
        <title>Bacteria for the degradation of biodegradable plastic PBAT(Polybutylene adipate terephthalate).</title>
        <authorList>
            <person name="Weon H.-Y."/>
            <person name="Yeon J."/>
        </authorList>
    </citation>
    <scope>NUCLEOTIDE SEQUENCE [LARGE SCALE GENOMIC DNA]</scope>
    <source>
        <strain evidence="1 2">SBD 7-3</strain>
    </source>
</reference>
<organism evidence="1 2">
    <name type="scientific">Piscinibacter gummiphilus</name>
    <dbReference type="NCBI Taxonomy" id="946333"/>
    <lineage>
        <taxon>Bacteria</taxon>
        <taxon>Pseudomonadati</taxon>
        <taxon>Pseudomonadota</taxon>
        <taxon>Betaproteobacteria</taxon>
        <taxon>Burkholderiales</taxon>
        <taxon>Sphaerotilaceae</taxon>
        <taxon>Piscinibacter</taxon>
    </lineage>
</organism>
<evidence type="ECO:0000313" key="2">
    <source>
        <dbReference type="Proteomes" id="UP001303946"/>
    </source>
</evidence>
<dbReference type="EMBL" id="CP136336">
    <property type="protein sequence ID" value="WOB09258.1"/>
    <property type="molecule type" value="Genomic_DNA"/>
</dbReference>
<gene>
    <name evidence="1" type="ORF">RXV79_04170</name>
</gene>
<name>A0ABZ0CWA7_9BURK</name>
<sequence>MTELVAQTLHRIFHRTAAPATEFDKAVALRAANDRPRRPDFAETRPVVFRSEAFAEDLLQPLAA</sequence>